<reference evidence="3" key="3">
    <citation type="submission" date="2025-09" db="UniProtKB">
        <authorList>
            <consortium name="Ensembl"/>
        </authorList>
    </citation>
    <scope>IDENTIFICATION</scope>
</reference>
<feature type="compositionally biased region" description="Basic residues" evidence="2">
    <location>
        <begin position="1"/>
        <end position="29"/>
    </location>
</feature>
<reference evidence="3" key="2">
    <citation type="submission" date="2025-08" db="UniProtKB">
        <authorList>
            <consortium name="Ensembl"/>
        </authorList>
    </citation>
    <scope>IDENTIFICATION</scope>
</reference>
<protein>
    <recommendedName>
        <fullName evidence="5">Coiled-coil domain-containing protein 72</fullName>
    </recommendedName>
</protein>
<comment type="similarity">
    <text evidence="1">Belongs to the TMA7 family.</text>
</comment>
<organism evidence="3 4">
    <name type="scientific">Equus asinus</name>
    <name type="common">Donkey</name>
    <name type="synonym">Equus africanus asinus</name>
    <dbReference type="NCBI Taxonomy" id="9793"/>
    <lineage>
        <taxon>Eukaryota</taxon>
        <taxon>Metazoa</taxon>
        <taxon>Chordata</taxon>
        <taxon>Craniata</taxon>
        <taxon>Vertebrata</taxon>
        <taxon>Euteleostomi</taxon>
        <taxon>Mammalia</taxon>
        <taxon>Eutheria</taxon>
        <taxon>Laurasiatheria</taxon>
        <taxon>Perissodactyla</taxon>
        <taxon>Equidae</taxon>
        <taxon>Equus</taxon>
    </lineage>
</organism>
<dbReference type="OMA" id="WGRGIGK"/>
<evidence type="ECO:0000256" key="2">
    <source>
        <dbReference type="SAM" id="MobiDB-lite"/>
    </source>
</evidence>
<dbReference type="AlphaFoldDB" id="A0A8C4MB68"/>
<keyword evidence="4" id="KW-1185">Reference proteome</keyword>
<sequence length="61" mass="7044">VWGRGSGKKQPVKNPSRPRRWKRKTRLPHRNREEQKPEELKVKATGKGPLATGGIKKYGRK</sequence>
<dbReference type="InterPro" id="IPR015157">
    <property type="entry name" value="TMA7"/>
</dbReference>
<evidence type="ECO:0000313" key="4">
    <source>
        <dbReference type="Proteomes" id="UP000694387"/>
    </source>
</evidence>
<feature type="region of interest" description="Disordered" evidence="2">
    <location>
        <begin position="1"/>
        <end position="61"/>
    </location>
</feature>
<proteinExistence type="inferred from homology"/>
<name>A0A8C4MB68_EQUAS</name>
<evidence type="ECO:0000313" key="3">
    <source>
        <dbReference type="Ensembl" id="ENSEASP00005024309.1"/>
    </source>
</evidence>
<dbReference type="Ensembl" id="ENSEAST00005026367.2">
    <property type="protein sequence ID" value="ENSEASP00005024309.1"/>
    <property type="gene ID" value="ENSEASG00005016512.2"/>
</dbReference>
<reference evidence="3 4" key="1">
    <citation type="journal article" date="2020" name="Nat. Commun.">
        <title>Donkey genomes provide new insights into domestication and selection for coat color.</title>
        <authorList>
            <person name="Wang"/>
            <person name="C."/>
            <person name="Li"/>
            <person name="H."/>
            <person name="Guo"/>
            <person name="Y."/>
            <person name="Huang"/>
            <person name="J."/>
            <person name="Sun"/>
            <person name="Y."/>
            <person name="Min"/>
            <person name="J."/>
            <person name="Wang"/>
            <person name="J."/>
            <person name="Fang"/>
            <person name="X."/>
            <person name="Zhao"/>
            <person name="Z."/>
            <person name="Wang"/>
            <person name="S."/>
            <person name="Zhang"/>
            <person name="Y."/>
            <person name="Liu"/>
            <person name="Q."/>
            <person name="Jiang"/>
            <person name="Q."/>
            <person name="Wang"/>
            <person name="X."/>
            <person name="Guo"/>
            <person name="Y."/>
            <person name="Yang"/>
            <person name="C."/>
            <person name="Wang"/>
            <person name="Y."/>
            <person name="Tian"/>
            <person name="F."/>
            <person name="Zhuang"/>
            <person name="G."/>
            <person name="Fan"/>
            <person name="Y."/>
            <person name="Gao"/>
            <person name="Q."/>
            <person name="Li"/>
            <person name="Y."/>
            <person name="Ju"/>
            <person name="Z."/>
            <person name="Li"/>
            <person name="J."/>
            <person name="Li"/>
            <person name="R."/>
            <person name="Hou"/>
            <person name="M."/>
            <person name="Yang"/>
            <person name="G."/>
            <person name="Liu"/>
            <person name="G."/>
            <person name="Liu"/>
            <person name="W."/>
            <person name="Guo"/>
            <person name="J."/>
            <person name="Pan"/>
            <person name="S."/>
            <person name="Fan"/>
            <person name="G."/>
            <person name="Zhang"/>
            <person name="W."/>
            <person name="Zhang"/>
            <person name="R."/>
            <person name="Yu"/>
            <person name="J."/>
            <person name="Zhang"/>
            <person name="X."/>
            <person name="Yin"/>
            <person name="Q."/>
            <person name="Ji"/>
            <person name="C."/>
            <person name="Jin"/>
            <person name="Y."/>
            <person name="Yue"/>
            <person name="G."/>
            <person name="Liu"/>
            <person name="M."/>
            <person name="Xu"/>
            <person name="J."/>
            <person name="Liu"/>
            <person name="S."/>
            <person name="Jordana"/>
            <person name="J."/>
            <person name="Noce"/>
            <person name="A."/>
            <person name="Amills"/>
            <person name="M."/>
            <person name="Wu"/>
            <person name="D.D."/>
            <person name="Li"/>
            <person name="S."/>
            <person name="Zhou"/>
            <person name="X. and Zhong"/>
            <person name="J."/>
        </authorList>
    </citation>
    <scope>NUCLEOTIDE SEQUENCE [LARGE SCALE GENOMIC DNA]</scope>
</reference>
<dbReference type="Proteomes" id="UP000694387">
    <property type="component" value="Chromosome 3"/>
</dbReference>
<dbReference type="Pfam" id="PF09072">
    <property type="entry name" value="TMA7"/>
    <property type="match status" value="1"/>
</dbReference>
<dbReference type="GeneTree" id="ENSGT01150000290662"/>
<evidence type="ECO:0000256" key="1">
    <source>
        <dbReference type="ARBA" id="ARBA00006631"/>
    </source>
</evidence>
<evidence type="ECO:0008006" key="5">
    <source>
        <dbReference type="Google" id="ProtNLM"/>
    </source>
</evidence>
<accession>A0A8C4MB68</accession>
<feature type="compositionally biased region" description="Basic and acidic residues" evidence="2">
    <location>
        <begin position="30"/>
        <end position="42"/>
    </location>
</feature>